<dbReference type="PANTHER" id="PTHR33619:SF3">
    <property type="entry name" value="POLYSACCHARIDE EXPORT PROTEIN GFCE-RELATED"/>
    <property type="match status" value="1"/>
</dbReference>
<dbReference type="KEGG" id="tsq:D3A95_10335"/>
<keyword evidence="1" id="KW-0732">Signal</keyword>
<dbReference type="Gene3D" id="3.30.1950.10">
    <property type="entry name" value="wza like domain"/>
    <property type="match status" value="1"/>
</dbReference>
<dbReference type="EMBL" id="CP032152">
    <property type="protein sequence ID" value="AXY68342.1"/>
    <property type="molecule type" value="Genomic_DNA"/>
</dbReference>
<proteinExistence type="predicted"/>
<evidence type="ECO:0000259" key="3">
    <source>
        <dbReference type="Pfam" id="PF10531"/>
    </source>
</evidence>
<dbReference type="AlphaFoldDB" id="A0A3B7MEP3"/>
<dbReference type="GO" id="GO:0015159">
    <property type="term" value="F:polysaccharide transmembrane transporter activity"/>
    <property type="evidence" value="ECO:0007669"/>
    <property type="project" value="InterPro"/>
</dbReference>
<feature type="domain" description="Soluble ligand binding" evidence="3">
    <location>
        <begin position="181"/>
        <end position="210"/>
    </location>
</feature>
<dbReference type="InterPro" id="IPR003715">
    <property type="entry name" value="Poly_export_N"/>
</dbReference>
<name>A0A3B7MEP3_9CYAN</name>
<keyword evidence="5" id="KW-1185">Reference proteome</keyword>
<dbReference type="InterPro" id="IPR019554">
    <property type="entry name" value="Soluble_ligand-bd"/>
</dbReference>
<organism evidence="4 5">
    <name type="scientific">Thermosynechococcus sichuanensis E542</name>
    <dbReference type="NCBI Taxonomy" id="2016101"/>
    <lineage>
        <taxon>Bacteria</taxon>
        <taxon>Bacillati</taxon>
        <taxon>Cyanobacteriota</taxon>
        <taxon>Cyanophyceae</taxon>
        <taxon>Acaryochloridales</taxon>
        <taxon>Thermosynechococcaceae</taxon>
        <taxon>Thermosynechococcus</taxon>
        <taxon>Thermosynechococcus sichuanensis</taxon>
    </lineage>
</organism>
<reference evidence="5" key="1">
    <citation type="submission" date="2018-09" db="EMBL/GenBank/DDBJ databases">
        <title>Complete genome sequence of thermophilic cyanobacteria strain Thermosynechococcus elongatus PKUAC-SCTE542.</title>
        <authorList>
            <person name="Liang Y."/>
            <person name="Tang J."/>
            <person name="Daroch M."/>
        </authorList>
    </citation>
    <scope>NUCLEOTIDE SEQUENCE [LARGE SCALE GENOMIC DNA]</scope>
    <source>
        <strain evidence="5">E542</strain>
    </source>
</reference>
<protein>
    <submittedName>
        <fullName evidence="4">Polysaccharide export protein</fullName>
    </submittedName>
</protein>
<feature type="domain" description="Polysaccharide export protein N-terminal" evidence="2">
    <location>
        <begin position="55"/>
        <end position="129"/>
    </location>
</feature>
<dbReference type="PANTHER" id="PTHR33619">
    <property type="entry name" value="POLYSACCHARIDE EXPORT PROTEIN GFCE-RELATED"/>
    <property type="match status" value="1"/>
</dbReference>
<gene>
    <name evidence="4" type="ORF">D3A95_10335</name>
</gene>
<accession>A0A3B7MEP3</accession>
<dbReference type="Pfam" id="PF10531">
    <property type="entry name" value="SLBB"/>
    <property type="match status" value="2"/>
</dbReference>
<dbReference type="Pfam" id="PF02563">
    <property type="entry name" value="Poly_export"/>
    <property type="match status" value="1"/>
</dbReference>
<evidence type="ECO:0000259" key="2">
    <source>
        <dbReference type="Pfam" id="PF02563"/>
    </source>
</evidence>
<evidence type="ECO:0000256" key="1">
    <source>
        <dbReference type="ARBA" id="ARBA00022729"/>
    </source>
</evidence>
<feature type="domain" description="Soluble ligand binding" evidence="3">
    <location>
        <begin position="266"/>
        <end position="318"/>
    </location>
</feature>
<evidence type="ECO:0000313" key="4">
    <source>
        <dbReference type="EMBL" id="AXY68342.1"/>
    </source>
</evidence>
<sequence>MGCKSLPKLHNTVITLAIASGFTLGATLVVPRSASAQPMPVSPSSYSFTSINPLQDYLLGAGDVLFIEVVNLPPTVTTQKEFAVNLDGSVSLPLAGRVMVGGLTLPQAEQVILNAYSKVMRFPAVTVTLQTPRPMKILVAGEVTRPGTYVVPFTGVTVSTADQAASADSVGLSGGLTWPRLSRVLAQAGGITQEADIRNIEVRRQLGNGQTAVTRINLWEMIQSGDANQDITLRSDDVIVVPKAKEVNAAEAIRVASATFSPQVIRVQVVGEVLRPGLVEVPANATLTQGIGAAGGFNVQRANMSRVTLVRLNRDGTVSRRRIPFSLAAQPNANNNPVLQQGDVIVVERSGLTQVGDTIGNALRPFGALGTLGILINLFD</sequence>
<evidence type="ECO:0000313" key="5">
    <source>
        <dbReference type="Proteomes" id="UP000261812"/>
    </source>
</evidence>
<dbReference type="InterPro" id="IPR049712">
    <property type="entry name" value="Poly_export"/>
</dbReference>
<dbReference type="Proteomes" id="UP000261812">
    <property type="component" value="Chromosome"/>
</dbReference>
<dbReference type="RefSeq" id="WP_181494915.1">
    <property type="nucleotide sequence ID" value="NZ_CP032152.1"/>
</dbReference>
<dbReference type="Gene3D" id="3.10.560.10">
    <property type="entry name" value="Outer membrane lipoprotein wza domain like"/>
    <property type="match status" value="2"/>
</dbReference>